<feature type="non-terminal residue" evidence="1">
    <location>
        <position position="40"/>
    </location>
</feature>
<organism evidence="1">
    <name type="scientific">marine sediment metagenome</name>
    <dbReference type="NCBI Taxonomy" id="412755"/>
    <lineage>
        <taxon>unclassified sequences</taxon>
        <taxon>metagenomes</taxon>
        <taxon>ecological metagenomes</taxon>
    </lineage>
</organism>
<name>X1QZ74_9ZZZZ</name>
<evidence type="ECO:0000313" key="1">
    <source>
        <dbReference type="EMBL" id="GAI56160.1"/>
    </source>
</evidence>
<proteinExistence type="predicted"/>
<accession>X1QZ74</accession>
<sequence length="40" mass="4750">MPKKEEHISWASHDRNFWTSLDLDSSPFTDWAVTGMFYES</sequence>
<gene>
    <name evidence="1" type="ORF">S06H3_60301</name>
</gene>
<protein>
    <submittedName>
        <fullName evidence="1">Uncharacterized protein</fullName>
    </submittedName>
</protein>
<dbReference type="EMBL" id="BARV01039323">
    <property type="protein sequence ID" value="GAI56160.1"/>
    <property type="molecule type" value="Genomic_DNA"/>
</dbReference>
<comment type="caution">
    <text evidence="1">The sequence shown here is derived from an EMBL/GenBank/DDBJ whole genome shotgun (WGS) entry which is preliminary data.</text>
</comment>
<dbReference type="AlphaFoldDB" id="X1QZ74"/>
<reference evidence="1" key="1">
    <citation type="journal article" date="2014" name="Front. Microbiol.">
        <title>High frequency of phylogenetically diverse reductive dehalogenase-homologous genes in deep subseafloor sedimentary metagenomes.</title>
        <authorList>
            <person name="Kawai M."/>
            <person name="Futagami T."/>
            <person name="Toyoda A."/>
            <person name="Takaki Y."/>
            <person name="Nishi S."/>
            <person name="Hori S."/>
            <person name="Arai W."/>
            <person name="Tsubouchi T."/>
            <person name="Morono Y."/>
            <person name="Uchiyama I."/>
            <person name="Ito T."/>
            <person name="Fujiyama A."/>
            <person name="Inagaki F."/>
            <person name="Takami H."/>
        </authorList>
    </citation>
    <scope>NUCLEOTIDE SEQUENCE</scope>
    <source>
        <strain evidence="1">Expedition CK06-06</strain>
    </source>
</reference>